<gene>
    <name evidence="3" type="primary">mRpS10-L</name>
    <name evidence="3" type="ORF">Hamer_G016575</name>
</gene>
<dbReference type="PANTHER" id="PTHR13334:SF4">
    <property type="entry name" value="SMALL RIBOSOMAL SUBUNIT PROTEIN US10M"/>
    <property type="match status" value="1"/>
</dbReference>
<name>A0A8J5MPP7_HOMAM</name>
<evidence type="ECO:0000256" key="1">
    <source>
        <dbReference type="ARBA" id="ARBA00007102"/>
    </source>
</evidence>
<dbReference type="InterPro" id="IPR040055">
    <property type="entry name" value="Ribosomal_uS10m"/>
</dbReference>
<organism evidence="3 4">
    <name type="scientific">Homarus americanus</name>
    <name type="common">American lobster</name>
    <dbReference type="NCBI Taxonomy" id="6706"/>
    <lineage>
        <taxon>Eukaryota</taxon>
        <taxon>Metazoa</taxon>
        <taxon>Ecdysozoa</taxon>
        <taxon>Arthropoda</taxon>
        <taxon>Crustacea</taxon>
        <taxon>Multicrustacea</taxon>
        <taxon>Malacostraca</taxon>
        <taxon>Eumalacostraca</taxon>
        <taxon>Eucarida</taxon>
        <taxon>Decapoda</taxon>
        <taxon>Pleocyemata</taxon>
        <taxon>Astacidea</taxon>
        <taxon>Nephropoidea</taxon>
        <taxon>Nephropidae</taxon>
        <taxon>Homarus</taxon>
    </lineage>
</organism>
<evidence type="ECO:0000259" key="2">
    <source>
        <dbReference type="SMART" id="SM01403"/>
    </source>
</evidence>
<dbReference type="InterPro" id="IPR027486">
    <property type="entry name" value="Ribosomal_uS10_dom"/>
</dbReference>
<evidence type="ECO:0000313" key="4">
    <source>
        <dbReference type="Proteomes" id="UP000747542"/>
    </source>
</evidence>
<keyword evidence="3" id="KW-0689">Ribosomal protein</keyword>
<protein>
    <submittedName>
        <fullName evidence="3">28S ribosomal protein S10-like</fullName>
    </submittedName>
</protein>
<dbReference type="EMBL" id="JAHLQT010033762">
    <property type="protein sequence ID" value="KAG7159186.1"/>
    <property type="molecule type" value="Genomic_DNA"/>
</dbReference>
<reference evidence="3" key="1">
    <citation type="journal article" date="2021" name="Sci. Adv.">
        <title>The American lobster genome reveals insights on longevity, neural, and immune adaptations.</title>
        <authorList>
            <person name="Polinski J.M."/>
            <person name="Zimin A.V."/>
            <person name="Clark K.F."/>
            <person name="Kohn A.B."/>
            <person name="Sadowski N."/>
            <person name="Timp W."/>
            <person name="Ptitsyn A."/>
            <person name="Khanna P."/>
            <person name="Romanova D.Y."/>
            <person name="Williams P."/>
            <person name="Greenwood S.J."/>
            <person name="Moroz L.L."/>
            <person name="Walt D.R."/>
            <person name="Bodnar A.G."/>
        </authorList>
    </citation>
    <scope>NUCLEOTIDE SEQUENCE</scope>
    <source>
        <strain evidence="3">GMGI-L3</strain>
    </source>
</reference>
<dbReference type="Proteomes" id="UP000747542">
    <property type="component" value="Unassembled WGS sequence"/>
</dbReference>
<keyword evidence="4" id="KW-1185">Reference proteome</keyword>
<sequence length="209" mass="23322">MNITRSLLNIGTKQGGIGSVFGQHVVPRGLSRTTPVCCARLAENTSASPSSGSSWLPQTGSSPRLFHTSNLSYSQPSSELTVGEPDRLYSQIEVECRGHEPAVLRSYNTFVSTAAGHLSIPVEDVLWPKKHIKRWTLLKSVHIYKHHRVQYEVRTHFLVMKFARLTGSTADTFLDYIQRNLPEGVAMKVTKHELHKLPEHVKPSSEVVV</sequence>
<dbReference type="GO" id="GO:0005763">
    <property type="term" value="C:mitochondrial small ribosomal subunit"/>
    <property type="evidence" value="ECO:0007669"/>
    <property type="project" value="InterPro"/>
</dbReference>
<comment type="similarity">
    <text evidence="1">Belongs to the universal ribosomal protein uS10 family.</text>
</comment>
<proteinExistence type="inferred from homology"/>
<dbReference type="AlphaFoldDB" id="A0A8J5MPP7"/>
<dbReference type="Pfam" id="PF00338">
    <property type="entry name" value="Ribosomal_S10"/>
    <property type="match status" value="1"/>
</dbReference>
<feature type="domain" description="Small ribosomal subunit protein uS10" evidence="2">
    <location>
        <begin position="93"/>
        <end position="190"/>
    </location>
</feature>
<keyword evidence="3" id="KW-0687">Ribonucleoprotein</keyword>
<accession>A0A8J5MPP7</accession>
<dbReference type="PANTHER" id="PTHR13334">
    <property type="entry name" value="MITOCHONDRIAL 28S RIBOSOMAL PROTEIN S10"/>
    <property type="match status" value="1"/>
</dbReference>
<dbReference type="SMART" id="SM01403">
    <property type="entry name" value="Ribosomal_S10"/>
    <property type="match status" value="1"/>
</dbReference>
<dbReference type="OrthoDB" id="366214at2759"/>
<comment type="caution">
    <text evidence="3">The sequence shown here is derived from an EMBL/GenBank/DDBJ whole genome shotgun (WGS) entry which is preliminary data.</text>
</comment>
<evidence type="ECO:0000313" key="3">
    <source>
        <dbReference type="EMBL" id="KAG7159186.1"/>
    </source>
</evidence>